<comment type="similarity">
    <text evidence="2 4">Belongs to the Mediator complex subunit 11 family.</text>
</comment>
<keyword evidence="4" id="KW-0010">Activator</keyword>
<dbReference type="Proteomes" id="UP000626092">
    <property type="component" value="Unassembled WGS sequence"/>
</dbReference>
<accession>A0A834G1S4</accession>
<keyword evidence="6" id="KW-1185">Reference proteome</keyword>
<dbReference type="Pfam" id="PF10280">
    <property type="entry name" value="Med11"/>
    <property type="match status" value="1"/>
</dbReference>
<comment type="function">
    <text evidence="4">Component of the Mediator complex, a coactivator involved in the regulated transcription of nearly all RNA polymerase II-dependent genes. Mediator functions as a bridge to convey information from gene-specific regulatory proteins to the basal RNA polymerase II transcription machinery. Mediator is recruited to promoters by direct interactions with regulatory proteins and serves as a scaffold for the assembly of a functional pre-initiation complex with RNA polymerase II and the general transcription factors.</text>
</comment>
<dbReference type="GO" id="GO:0016592">
    <property type="term" value="C:mediator complex"/>
    <property type="evidence" value="ECO:0007669"/>
    <property type="project" value="InterPro"/>
</dbReference>
<name>A0A834G1S4_RHOSS</name>
<dbReference type="GO" id="GO:0003712">
    <property type="term" value="F:transcription coregulator activity"/>
    <property type="evidence" value="ECO:0007669"/>
    <property type="project" value="InterPro"/>
</dbReference>
<evidence type="ECO:0000256" key="4">
    <source>
        <dbReference type="RuleBase" id="RU364147"/>
    </source>
</evidence>
<comment type="subcellular location">
    <subcellularLocation>
        <location evidence="1 4">Nucleus</location>
    </subcellularLocation>
</comment>
<comment type="subunit">
    <text evidence="4">Component of the Mediator complex.</text>
</comment>
<comment type="caution">
    <text evidence="5">The sequence shown here is derived from an EMBL/GenBank/DDBJ whole genome shotgun (WGS) entry which is preliminary data.</text>
</comment>
<evidence type="ECO:0000256" key="1">
    <source>
        <dbReference type="ARBA" id="ARBA00004123"/>
    </source>
</evidence>
<dbReference type="OrthoDB" id="5418434at2759"/>
<protein>
    <recommendedName>
        <fullName evidence="4">Mediator of RNA polymerase II transcription subunit 11</fullName>
    </recommendedName>
    <alternativeName>
        <fullName evidence="4">Mediator complex subunit 11</fullName>
    </alternativeName>
</protein>
<evidence type="ECO:0000256" key="3">
    <source>
        <dbReference type="ARBA" id="ARBA00023242"/>
    </source>
</evidence>
<keyword evidence="4" id="KW-0805">Transcription regulation</keyword>
<keyword evidence="4" id="KW-0804">Transcription</keyword>
<dbReference type="EMBL" id="WJXA01000013">
    <property type="protein sequence ID" value="KAF7121236.1"/>
    <property type="molecule type" value="Genomic_DNA"/>
</dbReference>
<evidence type="ECO:0000313" key="6">
    <source>
        <dbReference type="Proteomes" id="UP000626092"/>
    </source>
</evidence>
<organism evidence="5 6">
    <name type="scientific">Rhododendron simsii</name>
    <name type="common">Sims's rhododendron</name>
    <dbReference type="NCBI Taxonomy" id="118357"/>
    <lineage>
        <taxon>Eukaryota</taxon>
        <taxon>Viridiplantae</taxon>
        <taxon>Streptophyta</taxon>
        <taxon>Embryophyta</taxon>
        <taxon>Tracheophyta</taxon>
        <taxon>Spermatophyta</taxon>
        <taxon>Magnoliopsida</taxon>
        <taxon>eudicotyledons</taxon>
        <taxon>Gunneridae</taxon>
        <taxon>Pentapetalae</taxon>
        <taxon>asterids</taxon>
        <taxon>Ericales</taxon>
        <taxon>Ericaceae</taxon>
        <taxon>Ericoideae</taxon>
        <taxon>Rhodoreae</taxon>
        <taxon>Rhododendron</taxon>
    </lineage>
</organism>
<sequence>MDSQSQNTSLQRLQNVEKTIVRVLELAGGVTDELSNPSGPRKDLVNKHCAEFMQSIKDAKVRSKMVEIHDGERLSVVMALKTAPPPQGPYPSVQWNLNDRTSKKDRMINALQKDVQIVAMEIRLRTLSPSRDRYRSPSPRRAEGKNAHAWGDVRDCLARPKENQRLEVLEENSGLFYNLAYTASHETTMVVPPKVLQTKVEMVLEQLVSSPFTVAVKNARPPKNFTAPKFNQYDPKTGDAVTHGYIIS</sequence>
<evidence type="ECO:0000313" key="5">
    <source>
        <dbReference type="EMBL" id="KAF7121236.1"/>
    </source>
</evidence>
<keyword evidence="3 4" id="KW-0539">Nucleus</keyword>
<evidence type="ECO:0000256" key="2">
    <source>
        <dbReference type="ARBA" id="ARBA00008186"/>
    </source>
</evidence>
<dbReference type="GO" id="GO:0006357">
    <property type="term" value="P:regulation of transcription by RNA polymerase II"/>
    <property type="evidence" value="ECO:0007669"/>
    <property type="project" value="InterPro"/>
</dbReference>
<dbReference type="InterPro" id="IPR019404">
    <property type="entry name" value="Mediator_Med11"/>
</dbReference>
<dbReference type="AlphaFoldDB" id="A0A834G1S4"/>
<reference evidence="5" key="1">
    <citation type="submission" date="2019-11" db="EMBL/GenBank/DDBJ databases">
        <authorList>
            <person name="Liu Y."/>
            <person name="Hou J."/>
            <person name="Li T.-Q."/>
            <person name="Guan C.-H."/>
            <person name="Wu X."/>
            <person name="Wu H.-Z."/>
            <person name="Ling F."/>
            <person name="Zhang R."/>
            <person name="Shi X.-G."/>
            <person name="Ren J.-P."/>
            <person name="Chen E.-F."/>
            <person name="Sun J.-M."/>
        </authorList>
    </citation>
    <scope>NUCLEOTIDE SEQUENCE</scope>
    <source>
        <strain evidence="5">Adult_tree_wgs_1</strain>
        <tissue evidence="5">Leaves</tissue>
    </source>
</reference>
<gene>
    <name evidence="4" type="primary">MED11</name>
    <name evidence="5" type="ORF">RHSIM_Rhsim13G0147700</name>
</gene>
<dbReference type="PANTHER" id="PTHR22890">
    <property type="entry name" value="MEDIATOR OF RNA POLYMERASE II TRANSCRIPTION SUBUNIT 11"/>
    <property type="match status" value="1"/>
</dbReference>
<proteinExistence type="inferred from homology"/>